<dbReference type="EMBL" id="JAGEPF010000018">
    <property type="protein sequence ID" value="MBO2461600.1"/>
    <property type="molecule type" value="Genomic_DNA"/>
</dbReference>
<protein>
    <submittedName>
        <fullName evidence="1">Uncharacterized protein</fullName>
    </submittedName>
</protein>
<evidence type="ECO:0000313" key="1">
    <source>
        <dbReference type="EMBL" id="MBO2461600.1"/>
    </source>
</evidence>
<reference evidence="1 2" key="1">
    <citation type="submission" date="2021-03" db="EMBL/GenBank/DDBJ databases">
        <title>Actinomadura violae sp. nov., isolated from lichen in Thailand.</title>
        <authorList>
            <person name="Kanchanasin P."/>
            <person name="Saeng-In P."/>
            <person name="Phongsopitanun W."/>
            <person name="Yuki M."/>
            <person name="Kudo T."/>
            <person name="Ohkuma M."/>
            <person name="Tanasupawat S."/>
        </authorList>
    </citation>
    <scope>NUCLEOTIDE SEQUENCE [LARGE SCALE GENOMIC DNA]</scope>
    <source>
        <strain evidence="1 2">LCR2-06</strain>
    </source>
</reference>
<organism evidence="1 2">
    <name type="scientific">Actinomadura violacea</name>
    <dbReference type="NCBI Taxonomy" id="2819934"/>
    <lineage>
        <taxon>Bacteria</taxon>
        <taxon>Bacillati</taxon>
        <taxon>Actinomycetota</taxon>
        <taxon>Actinomycetes</taxon>
        <taxon>Streptosporangiales</taxon>
        <taxon>Thermomonosporaceae</taxon>
        <taxon>Actinomadura</taxon>
    </lineage>
</organism>
<comment type="caution">
    <text evidence="1">The sequence shown here is derived from an EMBL/GenBank/DDBJ whole genome shotgun (WGS) entry which is preliminary data.</text>
</comment>
<dbReference type="RefSeq" id="WP_208244956.1">
    <property type="nucleotide sequence ID" value="NZ_JAGEPF010000018.1"/>
</dbReference>
<name>A0ABS3RXW1_9ACTN</name>
<dbReference type="Proteomes" id="UP000680206">
    <property type="component" value="Unassembled WGS sequence"/>
</dbReference>
<gene>
    <name evidence="1" type="ORF">J4709_28935</name>
</gene>
<evidence type="ECO:0000313" key="2">
    <source>
        <dbReference type="Proteomes" id="UP000680206"/>
    </source>
</evidence>
<sequence>MSTATMHGAPPSAYAAADLLAAEIERHHLDGRAFTRDGRAFTRASIPGAPSAHVDVECSRQGVSWCFATAYGAIGESPATAATYLAHLFGVAQ</sequence>
<keyword evidence="2" id="KW-1185">Reference proteome</keyword>
<accession>A0ABS3RXW1</accession>
<proteinExistence type="predicted"/>